<evidence type="ECO:0000256" key="5">
    <source>
        <dbReference type="ARBA" id="ARBA00022833"/>
    </source>
</evidence>
<dbReference type="Pfam" id="PF01551">
    <property type="entry name" value="Peptidase_M23"/>
    <property type="match status" value="1"/>
</dbReference>
<reference evidence="9 10" key="1">
    <citation type="submission" date="2020-08" db="EMBL/GenBank/DDBJ databases">
        <title>The genome sequence of type strain Novosphingobium piscinae KCTC 42194.</title>
        <authorList>
            <person name="Liu Y."/>
        </authorList>
    </citation>
    <scope>NUCLEOTIDE SEQUENCE [LARGE SCALE GENOMIC DNA]</scope>
    <source>
        <strain evidence="9 10">KCTC 42194</strain>
    </source>
</reference>
<evidence type="ECO:0000256" key="7">
    <source>
        <dbReference type="SAM" id="Coils"/>
    </source>
</evidence>
<comment type="cofactor">
    <cofactor evidence="1">
        <name>Zn(2+)</name>
        <dbReference type="ChEBI" id="CHEBI:29105"/>
    </cofactor>
</comment>
<keyword evidence="5" id="KW-0862">Zinc</keyword>
<feature type="coiled-coil region" evidence="7">
    <location>
        <begin position="132"/>
        <end position="169"/>
    </location>
</feature>
<dbReference type="AlphaFoldDB" id="A0A7X1KRI7"/>
<evidence type="ECO:0000256" key="3">
    <source>
        <dbReference type="ARBA" id="ARBA00022723"/>
    </source>
</evidence>
<evidence type="ECO:0000313" key="10">
    <source>
        <dbReference type="Proteomes" id="UP000551327"/>
    </source>
</evidence>
<dbReference type="GO" id="GO:0046872">
    <property type="term" value="F:metal ion binding"/>
    <property type="evidence" value="ECO:0007669"/>
    <property type="project" value="UniProtKB-KW"/>
</dbReference>
<dbReference type="GO" id="GO:0006508">
    <property type="term" value="P:proteolysis"/>
    <property type="evidence" value="ECO:0007669"/>
    <property type="project" value="UniProtKB-KW"/>
</dbReference>
<keyword evidence="2" id="KW-0645">Protease</keyword>
<sequence>QGAAAQRRAEQLEARARAAGAAAERSAAAAAAAAARIQQAEAGVAAQQATIALIDRQLEALRARLAIQQRPLVRLTGALQRLARRPLVFTLFQPGSVRDTMHLRAMLTTMLPEVARRTAGVRAELDRRRALRADADAAIQRLTQERRDLARHRAELAALETRQRLAARQTAGIADRESERALALAEQARDLGALSEALGKAGALRETLAALPGPVMRPASPDLARPARLEPTIGAAPAAPPPAFVFPVQGRLVAGFGEALPGAPLSRGVALAARPGAQAIAPAAGRVAFAGPYRGYGQIVIIDHGAGWTSLITGLAQLSVDVGTALVTGSPLGTAGPGRPVVALELRRQGVPVNPLEVVRP</sequence>
<dbReference type="Proteomes" id="UP000551327">
    <property type="component" value="Unassembled WGS sequence"/>
</dbReference>
<dbReference type="InterPro" id="IPR050570">
    <property type="entry name" value="Cell_wall_metabolism_enzyme"/>
</dbReference>
<comment type="caution">
    <text evidence="9">The sequence shown here is derived from an EMBL/GenBank/DDBJ whole genome shotgun (WGS) entry which is preliminary data.</text>
</comment>
<dbReference type="EMBL" id="JACLAX010000030">
    <property type="protein sequence ID" value="MBC2670797.1"/>
    <property type="molecule type" value="Genomic_DNA"/>
</dbReference>
<keyword evidence="3" id="KW-0479">Metal-binding</keyword>
<organism evidence="9 10">
    <name type="scientific">Novosphingobium piscinae</name>
    <dbReference type="NCBI Taxonomy" id="1507448"/>
    <lineage>
        <taxon>Bacteria</taxon>
        <taxon>Pseudomonadati</taxon>
        <taxon>Pseudomonadota</taxon>
        <taxon>Alphaproteobacteria</taxon>
        <taxon>Sphingomonadales</taxon>
        <taxon>Sphingomonadaceae</taxon>
        <taxon>Novosphingobium</taxon>
    </lineage>
</organism>
<evidence type="ECO:0000256" key="6">
    <source>
        <dbReference type="ARBA" id="ARBA00023049"/>
    </source>
</evidence>
<accession>A0A7X1KRI7</accession>
<evidence type="ECO:0000256" key="1">
    <source>
        <dbReference type="ARBA" id="ARBA00001947"/>
    </source>
</evidence>
<keyword evidence="4" id="KW-0378">Hydrolase</keyword>
<gene>
    <name evidence="9" type="ORF">H7F53_16715</name>
</gene>
<evidence type="ECO:0000256" key="2">
    <source>
        <dbReference type="ARBA" id="ARBA00022670"/>
    </source>
</evidence>
<dbReference type="PANTHER" id="PTHR21666">
    <property type="entry name" value="PEPTIDASE-RELATED"/>
    <property type="match status" value="1"/>
</dbReference>
<dbReference type="SUPFAM" id="SSF51261">
    <property type="entry name" value="Duplicated hybrid motif"/>
    <property type="match status" value="1"/>
</dbReference>
<name>A0A7X1KRI7_9SPHN</name>
<evidence type="ECO:0000313" key="9">
    <source>
        <dbReference type="EMBL" id="MBC2670797.1"/>
    </source>
</evidence>
<protein>
    <submittedName>
        <fullName evidence="9">Peptidoglycan DD-metalloendopeptidase family protein</fullName>
    </submittedName>
</protein>
<keyword evidence="6" id="KW-0482">Metalloprotease</keyword>
<keyword evidence="10" id="KW-1185">Reference proteome</keyword>
<keyword evidence="7" id="KW-0175">Coiled coil</keyword>
<dbReference type="InterPro" id="IPR016047">
    <property type="entry name" value="M23ase_b-sheet_dom"/>
</dbReference>
<dbReference type="GO" id="GO:0004222">
    <property type="term" value="F:metalloendopeptidase activity"/>
    <property type="evidence" value="ECO:0007669"/>
    <property type="project" value="TreeGrafter"/>
</dbReference>
<dbReference type="InterPro" id="IPR011055">
    <property type="entry name" value="Dup_hybrid_motif"/>
</dbReference>
<dbReference type="PANTHER" id="PTHR21666:SF288">
    <property type="entry name" value="CELL DIVISION PROTEIN YTFB"/>
    <property type="match status" value="1"/>
</dbReference>
<feature type="domain" description="M23ase beta-sheet core" evidence="8">
    <location>
        <begin position="266"/>
        <end position="355"/>
    </location>
</feature>
<proteinExistence type="predicted"/>
<dbReference type="Gene3D" id="2.70.70.10">
    <property type="entry name" value="Glucose Permease (Domain IIA)"/>
    <property type="match status" value="1"/>
</dbReference>
<feature type="non-terminal residue" evidence="9">
    <location>
        <position position="1"/>
    </location>
</feature>
<dbReference type="RefSeq" id="WP_185680654.1">
    <property type="nucleotide sequence ID" value="NZ_JACLAX010000030.1"/>
</dbReference>
<dbReference type="CDD" id="cd12797">
    <property type="entry name" value="M23_peptidase"/>
    <property type="match status" value="1"/>
</dbReference>
<evidence type="ECO:0000256" key="4">
    <source>
        <dbReference type="ARBA" id="ARBA00022801"/>
    </source>
</evidence>
<evidence type="ECO:0000259" key="8">
    <source>
        <dbReference type="Pfam" id="PF01551"/>
    </source>
</evidence>